<keyword evidence="3" id="KW-0804">Transcription</keyword>
<sequence length="307" mass="35756">MDKGMFKESQNLCKSVMQLFAPKSEWSDKVYLSDECKERFLTNTDIPELGESGYFMAGLAELEAGYEIEREGIDIHTLLVTLEGSGVLITPTFVQELKPYSLTVLPAGLPYRFELHPDFSHWKMVWILLERLPKWDDLISGGQAVMPFESSEQVWSLMNLLHLEINGRPAYRRLLISEVSRILARFEARPYSSAIRVQTTFNEIEAQLHHDWTVKAIAEKCFISQEQLNRVSKSLYGMSPRSKLIQLRMDKATDLLRYEDWAIALIAQRLGYNDPYNFTHRFRKYFGCSPREYRKRVRETRQKIAKG</sequence>
<accession>A0A4Y3HTJ7</accession>
<evidence type="ECO:0000256" key="3">
    <source>
        <dbReference type="ARBA" id="ARBA00023163"/>
    </source>
</evidence>
<evidence type="ECO:0000259" key="4">
    <source>
        <dbReference type="PROSITE" id="PS01124"/>
    </source>
</evidence>
<keyword evidence="2" id="KW-0238">DNA-binding</keyword>
<dbReference type="PANTHER" id="PTHR43280">
    <property type="entry name" value="ARAC-FAMILY TRANSCRIPTIONAL REGULATOR"/>
    <property type="match status" value="1"/>
</dbReference>
<proteinExistence type="predicted"/>
<dbReference type="Proteomes" id="UP000318717">
    <property type="component" value="Unassembled WGS sequence"/>
</dbReference>
<dbReference type="InterPro" id="IPR009057">
    <property type="entry name" value="Homeodomain-like_sf"/>
</dbReference>
<evidence type="ECO:0000256" key="2">
    <source>
        <dbReference type="ARBA" id="ARBA00023125"/>
    </source>
</evidence>
<evidence type="ECO:0000256" key="1">
    <source>
        <dbReference type="ARBA" id="ARBA00023015"/>
    </source>
</evidence>
<dbReference type="GO" id="GO:0003700">
    <property type="term" value="F:DNA-binding transcription factor activity"/>
    <property type="evidence" value="ECO:0007669"/>
    <property type="project" value="InterPro"/>
</dbReference>
<evidence type="ECO:0000313" key="5">
    <source>
        <dbReference type="EMBL" id="GEA50406.1"/>
    </source>
</evidence>
<dbReference type="AlphaFoldDB" id="A0A4Y3HTJ7"/>
<dbReference type="SUPFAM" id="SSF46689">
    <property type="entry name" value="Homeodomain-like"/>
    <property type="match status" value="1"/>
</dbReference>
<protein>
    <submittedName>
        <fullName evidence="5">AraC family transcriptional regulator</fullName>
    </submittedName>
</protein>
<dbReference type="Pfam" id="PF12833">
    <property type="entry name" value="HTH_18"/>
    <property type="match status" value="1"/>
</dbReference>
<dbReference type="PANTHER" id="PTHR43280:SF2">
    <property type="entry name" value="HTH-TYPE TRANSCRIPTIONAL REGULATOR EXSA"/>
    <property type="match status" value="1"/>
</dbReference>
<name>A0A4Y3HTJ7_9VIBR</name>
<dbReference type="Gene3D" id="1.10.10.60">
    <property type="entry name" value="Homeodomain-like"/>
    <property type="match status" value="2"/>
</dbReference>
<dbReference type="GO" id="GO:0043565">
    <property type="term" value="F:sequence-specific DNA binding"/>
    <property type="evidence" value="ECO:0007669"/>
    <property type="project" value="InterPro"/>
</dbReference>
<dbReference type="PROSITE" id="PS01124">
    <property type="entry name" value="HTH_ARAC_FAMILY_2"/>
    <property type="match status" value="1"/>
</dbReference>
<dbReference type="SUPFAM" id="SSF51215">
    <property type="entry name" value="Regulatory protein AraC"/>
    <property type="match status" value="1"/>
</dbReference>
<reference evidence="5 6" key="1">
    <citation type="submission" date="2019-06" db="EMBL/GenBank/DDBJ databases">
        <title>Whole genome shotgun sequence of Vibrio inusitatus NBRC 102082.</title>
        <authorList>
            <person name="Hosoyama A."/>
            <person name="Uohara A."/>
            <person name="Ohji S."/>
            <person name="Ichikawa N."/>
        </authorList>
    </citation>
    <scope>NUCLEOTIDE SEQUENCE [LARGE SCALE GENOMIC DNA]</scope>
    <source>
        <strain evidence="5 6">NBRC 102082</strain>
    </source>
</reference>
<dbReference type="InterPro" id="IPR020449">
    <property type="entry name" value="Tscrpt_reg_AraC-type_HTH"/>
</dbReference>
<gene>
    <name evidence="5" type="ORF">VIN01S_12100</name>
</gene>
<keyword evidence="6" id="KW-1185">Reference proteome</keyword>
<comment type="caution">
    <text evidence="5">The sequence shown here is derived from an EMBL/GenBank/DDBJ whole genome shotgun (WGS) entry which is preliminary data.</text>
</comment>
<dbReference type="SMART" id="SM00342">
    <property type="entry name" value="HTH_ARAC"/>
    <property type="match status" value="1"/>
</dbReference>
<keyword evidence="1" id="KW-0805">Transcription regulation</keyword>
<dbReference type="InterPro" id="IPR018060">
    <property type="entry name" value="HTH_AraC"/>
</dbReference>
<dbReference type="EMBL" id="BJLF01000004">
    <property type="protein sequence ID" value="GEA50406.1"/>
    <property type="molecule type" value="Genomic_DNA"/>
</dbReference>
<organism evidence="5 6">
    <name type="scientific">Vibrio inusitatus NBRC 102082</name>
    <dbReference type="NCBI Taxonomy" id="1219070"/>
    <lineage>
        <taxon>Bacteria</taxon>
        <taxon>Pseudomonadati</taxon>
        <taxon>Pseudomonadota</taxon>
        <taxon>Gammaproteobacteria</taxon>
        <taxon>Vibrionales</taxon>
        <taxon>Vibrionaceae</taxon>
        <taxon>Vibrio</taxon>
    </lineage>
</organism>
<dbReference type="PRINTS" id="PR00032">
    <property type="entry name" value="HTHARAC"/>
</dbReference>
<dbReference type="Gene3D" id="2.60.120.280">
    <property type="entry name" value="Regulatory protein AraC"/>
    <property type="match status" value="1"/>
</dbReference>
<feature type="domain" description="HTH araC/xylS-type" evidence="4">
    <location>
        <begin position="198"/>
        <end position="296"/>
    </location>
</feature>
<evidence type="ECO:0000313" key="6">
    <source>
        <dbReference type="Proteomes" id="UP000318717"/>
    </source>
</evidence>
<dbReference type="InterPro" id="IPR037923">
    <property type="entry name" value="HTH-like"/>
</dbReference>